<accession>A0A5B8YE49</accession>
<proteinExistence type="predicted"/>
<evidence type="ECO:0000313" key="1">
    <source>
        <dbReference type="EMBL" id="QDG54600.1"/>
    </source>
</evidence>
<protein>
    <submittedName>
        <fullName evidence="1">Uncharacterized protein</fullName>
    </submittedName>
</protein>
<reference evidence="1 2" key="1">
    <citation type="submission" date="2019-06" db="EMBL/GenBank/DDBJ databases">
        <title>Persicimonas caeni gen. nov., sp. nov., a predatory bacterium isolated from solar saltern.</title>
        <authorList>
            <person name="Wang S."/>
        </authorList>
    </citation>
    <scope>NUCLEOTIDE SEQUENCE [LARGE SCALE GENOMIC DNA]</scope>
    <source>
        <strain evidence="1 2">YN101</strain>
    </source>
</reference>
<sequence>MTSSKNTTSQGEREVELLAPRQKQLIRQALTARFSAFLKPGESLELDAEQSEDYVYGTIAVTSADESFRLDLEASILAADQKAEKLDSPERFLELALEFLKLQLYEFFRQDRQERFHVDWRLYPVEKATIRFRGQIRKPSLEREADALLGEEDSETPAD</sequence>
<dbReference type="Proteomes" id="UP000315995">
    <property type="component" value="Chromosome"/>
</dbReference>
<dbReference type="AlphaFoldDB" id="A0A4Y6Q2E1"/>
<evidence type="ECO:0000313" key="2">
    <source>
        <dbReference type="Proteomes" id="UP000315995"/>
    </source>
</evidence>
<name>A0A4Y6Q2E1_PERCE</name>
<dbReference type="RefSeq" id="WP_141201044.1">
    <property type="nucleotide sequence ID" value="NZ_CP041186.1"/>
</dbReference>
<gene>
    <name evidence="1" type="ORF">FIV42_28795</name>
</gene>
<organism evidence="1 2">
    <name type="scientific">Persicimonas caeni</name>
    <dbReference type="NCBI Taxonomy" id="2292766"/>
    <lineage>
        <taxon>Bacteria</taxon>
        <taxon>Deltaproteobacteria</taxon>
        <taxon>Bradymonadales</taxon>
        <taxon>Bradymonadaceae</taxon>
        <taxon>Persicimonas</taxon>
    </lineage>
</organism>
<accession>A0A4Y6Q2E1</accession>
<dbReference type="OrthoDB" id="5509530at2"/>
<keyword evidence="2" id="KW-1185">Reference proteome</keyword>
<dbReference type="EMBL" id="CP041186">
    <property type="protein sequence ID" value="QDG54600.1"/>
    <property type="molecule type" value="Genomic_DNA"/>
</dbReference>